<dbReference type="OrthoDB" id="9810906at2"/>
<name>A0A559IPU1_9BACL</name>
<organism evidence="5 6">
    <name type="scientific">Paenibacillus agilis</name>
    <dbReference type="NCBI Taxonomy" id="3020863"/>
    <lineage>
        <taxon>Bacteria</taxon>
        <taxon>Bacillati</taxon>
        <taxon>Bacillota</taxon>
        <taxon>Bacilli</taxon>
        <taxon>Bacillales</taxon>
        <taxon>Paenibacillaceae</taxon>
        <taxon>Paenibacillus</taxon>
    </lineage>
</organism>
<protein>
    <submittedName>
        <fullName evidence="5">CapA family protein</fullName>
    </submittedName>
</protein>
<feature type="region of interest" description="Disordered" evidence="2">
    <location>
        <begin position="56"/>
        <end position="105"/>
    </location>
</feature>
<feature type="compositionally biased region" description="Low complexity" evidence="2">
    <location>
        <begin position="70"/>
        <end position="82"/>
    </location>
</feature>
<dbReference type="Gene3D" id="3.60.21.10">
    <property type="match status" value="1"/>
</dbReference>
<keyword evidence="3" id="KW-0812">Transmembrane</keyword>
<sequence length="421" mass="47768">MRMSRKKRHKYHFHPLFWMTWTLLLIAIGGVVVWMQQEGLQLNVNQSPPIAQHKALEEVQGQKKPVTSDAAKQPSQAPQAPKGNQVVGNTASKKDNNKQQSVSPHEPINLVFAGDAMMDWSVKETIRKKGTDYPYVHVKSEIEKADYAFVNLETAITTHHVKDTNQLYNFKSDPIALKGLKNAGFDLVSIANNHTLDFMDKGFLDTLKHLEKAKLPYVGGGRTEEEAYKAHTVELNGKKVKFLAFSRFIPQTYWFANGNKPGIAEAYNKSSVLPVIKRERKDCDYLLVYMHWGVEKENRPAPWQRTYAKEIIDAGADAIVGSHVHVLQGFEFYKGKPIAYSIGNFLFPNYVKGRNADTGLLHVTLDDGQVSMAFNPYYIKNDQIVKRDNKYVESQYNYLESISYKAVMNANQVEPAVKVSR</sequence>
<proteinExistence type="inferred from homology"/>
<evidence type="ECO:0000256" key="3">
    <source>
        <dbReference type="SAM" id="Phobius"/>
    </source>
</evidence>
<dbReference type="Pfam" id="PF09587">
    <property type="entry name" value="PGA_cap"/>
    <property type="match status" value="1"/>
</dbReference>
<feature type="domain" description="Capsule synthesis protein CapA" evidence="4">
    <location>
        <begin position="109"/>
        <end position="349"/>
    </location>
</feature>
<dbReference type="SMART" id="SM00854">
    <property type="entry name" value="PGA_cap"/>
    <property type="match status" value="1"/>
</dbReference>
<dbReference type="EMBL" id="VNJK01000002">
    <property type="protein sequence ID" value="TVX89659.1"/>
    <property type="molecule type" value="Genomic_DNA"/>
</dbReference>
<comment type="similarity">
    <text evidence="1">Belongs to the CapA family.</text>
</comment>
<keyword evidence="3" id="KW-0472">Membrane</keyword>
<dbReference type="Proteomes" id="UP000318102">
    <property type="component" value="Unassembled WGS sequence"/>
</dbReference>
<dbReference type="PANTHER" id="PTHR33393:SF13">
    <property type="entry name" value="PGA BIOSYNTHESIS PROTEIN CAPA"/>
    <property type="match status" value="1"/>
</dbReference>
<keyword evidence="6" id="KW-1185">Reference proteome</keyword>
<dbReference type="RefSeq" id="WP_144992357.1">
    <property type="nucleotide sequence ID" value="NZ_VNJK01000002.1"/>
</dbReference>
<dbReference type="InterPro" id="IPR052169">
    <property type="entry name" value="CW_Biosynth-Accessory"/>
</dbReference>
<dbReference type="AlphaFoldDB" id="A0A559IPU1"/>
<dbReference type="PANTHER" id="PTHR33393">
    <property type="entry name" value="POLYGLUTAMINE SYNTHESIS ACCESSORY PROTEIN RV0574C-RELATED"/>
    <property type="match status" value="1"/>
</dbReference>
<evidence type="ECO:0000256" key="2">
    <source>
        <dbReference type="SAM" id="MobiDB-lite"/>
    </source>
</evidence>
<dbReference type="InterPro" id="IPR019079">
    <property type="entry name" value="Capsule_synth_CapA"/>
</dbReference>
<evidence type="ECO:0000313" key="5">
    <source>
        <dbReference type="EMBL" id="TVX89659.1"/>
    </source>
</evidence>
<accession>A0A559IPU1</accession>
<dbReference type="InterPro" id="IPR029052">
    <property type="entry name" value="Metallo-depent_PP-like"/>
</dbReference>
<keyword evidence="3" id="KW-1133">Transmembrane helix</keyword>
<evidence type="ECO:0000259" key="4">
    <source>
        <dbReference type="SMART" id="SM00854"/>
    </source>
</evidence>
<reference evidence="5 6" key="1">
    <citation type="submission" date="2019-07" db="EMBL/GenBank/DDBJ databases">
        <authorList>
            <person name="Kim J."/>
        </authorList>
    </citation>
    <scope>NUCLEOTIDE SEQUENCE [LARGE SCALE GENOMIC DNA]</scope>
    <source>
        <strain evidence="5 6">N4</strain>
    </source>
</reference>
<comment type="caution">
    <text evidence="5">The sequence shown here is derived from an EMBL/GenBank/DDBJ whole genome shotgun (WGS) entry which is preliminary data.</text>
</comment>
<dbReference type="CDD" id="cd07381">
    <property type="entry name" value="MPP_CapA"/>
    <property type="match status" value="1"/>
</dbReference>
<evidence type="ECO:0000256" key="1">
    <source>
        <dbReference type="ARBA" id="ARBA00005662"/>
    </source>
</evidence>
<gene>
    <name evidence="5" type="ORF">FPZ44_18010</name>
</gene>
<dbReference type="SUPFAM" id="SSF56300">
    <property type="entry name" value="Metallo-dependent phosphatases"/>
    <property type="match status" value="1"/>
</dbReference>
<feature type="transmembrane region" description="Helical" evidence="3">
    <location>
        <begin position="12"/>
        <end position="35"/>
    </location>
</feature>
<evidence type="ECO:0000313" key="6">
    <source>
        <dbReference type="Proteomes" id="UP000318102"/>
    </source>
</evidence>